<proteinExistence type="predicted"/>
<organism evidence="1">
    <name type="scientific">viral metagenome</name>
    <dbReference type="NCBI Taxonomy" id="1070528"/>
    <lineage>
        <taxon>unclassified sequences</taxon>
        <taxon>metagenomes</taxon>
        <taxon>organismal metagenomes</taxon>
    </lineage>
</organism>
<accession>A0A6C0EME5</accession>
<dbReference type="EMBL" id="MN738885">
    <property type="protein sequence ID" value="QHT29892.1"/>
    <property type="molecule type" value="Genomic_DNA"/>
</dbReference>
<name>A0A6C0EME5_9ZZZZ</name>
<protein>
    <submittedName>
        <fullName evidence="1">Uncharacterized protein</fullName>
    </submittedName>
</protein>
<dbReference type="AlphaFoldDB" id="A0A6C0EME5"/>
<sequence>MTVHNITDIQSPGTKVLDKVLETVLETIYEIYLFLLFVATASACPQGMDHILTLDGVPIHIHNIIPWQSGAGSGAPWYTLQYEYKSHELRGLQHQVTVSNTGEAYAKPQDQYRFRITVTSTSPGSVLPR</sequence>
<evidence type="ECO:0000313" key="1">
    <source>
        <dbReference type="EMBL" id="QHT29892.1"/>
    </source>
</evidence>
<reference evidence="1" key="1">
    <citation type="journal article" date="2020" name="Nature">
        <title>Giant virus diversity and host interactions through global metagenomics.</title>
        <authorList>
            <person name="Schulz F."/>
            <person name="Roux S."/>
            <person name="Paez-Espino D."/>
            <person name="Jungbluth S."/>
            <person name="Walsh D.A."/>
            <person name="Denef V.J."/>
            <person name="McMahon K.D."/>
            <person name="Konstantinidis K.T."/>
            <person name="Eloe-Fadrosh E.A."/>
            <person name="Kyrpides N.C."/>
            <person name="Woyke T."/>
        </authorList>
    </citation>
    <scope>NUCLEOTIDE SEQUENCE</scope>
    <source>
        <strain evidence="1">GVMAG-M-3300009068-24</strain>
    </source>
</reference>